<protein>
    <recommendedName>
        <fullName evidence="10">Alpha-1,3-glucosyltransferase</fullName>
        <ecNumber evidence="10">2.4.1.-</ecNumber>
    </recommendedName>
</protein>
<feature type="transmembrane region" description="Helical" evidence="10">
    <location>
        <begin position="117"/>
        <end position="139"/>
    </location>
</feature>
<evidence type="ECO:0000256" key="5">
    <source>
        <dbReference type="ARBA" id="ARBA00022679"/>
    </source>
</evidence>
<evidence type="ECO:0000313" key="11">
    <source>
        <dbReference type="EMBL" id="CAD6997838.1"/>
    </source>
</evidence>
<feature type="transmembrane region" description="Helical" evidence="10">
    <location>
        <begin position="302"/>
        <end position="323"/>
    </location>
</feature>
<dbReference type="PANTHER" id="PTHR12413">
    <property type="entry name" value="DOLICHYL GLYCOSYLTRANSFERASE"/>
    <property type="match status" value="1"/>
</dbReference>
<comment type="pathway">
    <text evidence="2 10">Protein modification; protein glycosylation.</text>
</comment>
<feature type="transmembrane region" description="Helical" evidence="10">
    <location>
        <begin position="148"/>
        <end position="164"/>
    </location>
</feature>
<comment type="similarity">
    <text evidence="3 10">Belongs to the ALG6/ALG8 glucosyltransferase family.</text>
</comment>
<evidence type="ECO:0000256" key="1">
    <source>
        <dbReference type="ARBA" id="ARBA00004477"/>
    </source>
</evidence>
<reference evidence="11" key="3">
    <citation type="submission" date="2020-11" db="EMBL/GenBank/DDBJ databases">
        <authorList>
            <person name="Whitehead M."/>
        </authorList>
    </citation>
    <scope>NUCLEOTIDE SEQUENCE</scope>
    <source>
        <strain evidence="11">EGII</strain>
    </source>
</reference>
<dbReference type="Proteomes" id="UP000606786">
    <property type="component" value="Unassembled WGS sequence"/>
</dbReference>
<organism evidence="12">
    <name type="scientific">Ceratitis capitata</name>
    <name type="common">Mediterranean fruit fly</name>
    <name type="synonym">Tephritis capitata</name>
    <dbReference type="NCBI Taxonomy" id="7213"/>
    <lineage>
        <taxon>Eukaryota</taxon>
        <taxon>Metazoa</taxon>
        <taxon>Ecdysozoa</taxon>
        <taxon>Arthropoda</taxon>
        <taxon>Hexapoda</taxon>
        <taxon>Insecta</taxon>
        <taxon>Pterygota</taxon>
        <taxon>Neoptera</taxon>
        <taxon>Endopterygota</taxon>
        <taxon>Diptera</taxon>
        <taxon>Brachycera</taxon>
        <taxon>Muscomorpha</taxon>
        <taxon>Tephritoidea</taxon>
        <taxon>Tephritidae</taxon>
        <taxon>Ceratitis</taxon>
        <taxon>Ceratitis</taxon>
    </lineage>
</organism>
<keyword evidence="9 10" id="KW-0472">Membrane</keyword>
<evidence type="ECO:0000256" key="9">
    <source>
        <dbReference type="ARBA" id="ARBA00023136"/>
    </source>
</evidence>
<comment type="subcellular location">
    <subcellularLocation>
        <location evidence="1 10">Endoplasmic reticulum membrane</location>
        <topology evidence="1 10">Multi-pass membrane protein</topology>
    </subcellularLocation>
</comment>
<evidence type="ECO:0000256" key="10">
    <source>
        <dbReference type="RuleBase" id="RU363110"/>
    </source>
</evidence>
<keyword evidence="8 10" id="KW-1133">Transmembrane helix</keyword>
<evidence type="ECO:0000313" key="13">
    <source>
        <dbReference type="Proteomes" id="UP000606786"/>
    </source>
</evidence>
<evidence type="ECO:0000256" key="6">
    <source>
        <dbReference type="ARBA" id="ARBA00022692"/>
    </source>
</evidence>
<evidence type="ECO:0000313" key="12">
    <source>
        <dbReference type="EMBL" id="JAC05234.1"/>
    </source>
</evidence>
<dbReference type="OrthoDB" id="4983at2759"/>
<reference evidence="12" key="2">
    <citation type="journal article" date="2014" name="BMC Genomics">
        <title>A genomic perspective to assessing quality of mass-reared SIT flies used in Mediterranean fruit fly (Ceratitis capitata) eradication in California.</title>
        <authorList>
            <person name="Calla B."/>
            <person name="Hall B."/>
            <person name="Hou S."/>
            <person name="Geib S.M."/>
        </authorList>
    </citation>
    <scope>NUCLEOTIDE SEQUENCE</scope>
</reference>
<dbReference type="EMBL" id="CAJHJT010000012">
    <property type="protein sequence ID" value="CAD6997838.1"/>
    <property type="molecule type" value="Genomic_DNA"/>
</dbReference>
<dbReference type="GO" id="GO:0042281">
    <property type="term" value="F:dolichyl pyrophosphate Man9GlcNAc2 alpha-1,3-glucosyltransferase activity"/>
    <property type="evidence" value="ECO:0007669"/>
    <property type="project" value="TreeGrafter"/>
</dbReference>
<evidence type="ECO:0000256" key="7">
    <source>
        <dbReference type="ARBA" id="ARBA00022824"/>
    </source>
</evidence>
<dbReference type="AlphaFoldDB" id="W8C657"/>
<feature type="transmembrane region" description="Helical" evidence="10">
    <location>
        <begin position="236"/>
        <end position="254"/>
    </location>
</feature>
<feature type="transmembrane region" description="Helical" evidence="10">
    <location>
        <begin position="170"/>
        <end position="187"/>
    </location>
</feature>
<dbReference type="GO" id="GO:0005789">
    <property type="term" value="C:endoplasmic reticulum membrane"/>
    <property type="evidence" value="ECO:0007669"/>
    <property type="project" value="UniProtKB-SubCell"/>
</dbReference>
<evidence type="ECO:0000256" key="4">
    <source>
        <dbReference type="ARBA" id="ARBA00022676"/>
    </source>
</evidence>
<feature type="transmembrane region" description="Helical" evidence="10">
    <location>
        <begin position="423"/>
        <end position="445"/>
    </location>
</feature>
<reference evidence="12" key="1">
    <citation type="submission" date="2013-07" db="EMBL/GenBank/DDBJ databases">
        <authorList>
            <person name="Geib S."/>
        </authorList>
    </citation>
    <scope>NUCLEOTIDE SEQUENCE</scope>
</reference>
<proteinExistence type="evidence at transcript level"/>
<feature type="transmembrane region" description="Helical" evidence="10">
    <location>
        <begin position="451"/>
        <end position="473"/>
    </location>
</feature>
<evidence type="ECO:0000256" key="3">
    <source>
        <dbReference type="ARBA" id="ARBA00008715"/>
    </source>
</evidence>
<dbReference type="Pfam" id="PF03155">
    <property type="entry name" value="Alg6_Alg8"/>
    <property type="match status" value="1"/>
</dbReference>
<feature type="transmembrane region" description="Helical" evidence="10">
    <location>
        <begin position="330"/>
        <end position="348"/>
    </location>
</feature>
<dbReference type="PANTHER" id="PTHR12413:SF1">
    <property type="entry name" value="DOLICHYL PYROPHOSPHATE MAN9GLCNAC2 ALPHA-1,3-GLUCOSYLTRANSFERASE"/>
    <property type="match status" value="1"/>
</dbReference>
<dbReference type="EMBL" id="GAMC01001322">
    <property type="protein sequence ID" value="JAC05234.1"/>
    <property type="molecule type" value="mRNA"/>
</dbReference>
<keyword evidence="13" id="KW-1185">Reference proteome</keyword>
<sequence>MIFAAYKLDIVTALSAALALRTIVSLYSYSGAGKPPMYGDYEAQRHWQEITTNLPPKDWYRNTSDNDLLYWGLDYPPLTAYHSYLLGSIARRYNASFVELYKSRGIESNEHKNFMRLTVLFADIVLYLPGLLIASLAILKQQQVKKSLLLYLIPMAFYPGQILIDNGHFQYNNISLGLCLLAIASIYKEKIYLGAFLYTSALNYKQMELYHALPFFVYMLRTCFDQKKFSTKAKTFILLALTVSSTFIVLWLPWLQSLNSISEVVGRLFPIGRGVFEDKVSNFWCAINVVYKVKDKLLNQQMAILCFGLTAAFVLPINIHLFFNKRKETFILSLVNTAMSFYLFSFQVHEKSILLVAAPAMLLFSRYPQETFWFLEATVFSMFPLFIKDGLILPFFILLFIYHVVIKQFILEHFNFLESRSTILSAISSVSVFSMFITAFISLIVPPPTKYPYIWPLLISVYSFVHFILYFGFSLKHQFMNDGNNKLKSK</sequence>
<feature type="transmembrane region" description="Helical" evidence="10">
    <location>
        <begin position="391"/>
        <end position="411"/>
    </location>
</feature>
<accession>W8C657</accession>
<evidence type="ECO:0000256" key="2">
    <source>
        <dbReference type="ARBA" id="ARBA00004922"/>
    </source>
</evidence>
<gene>
    <name evidence="12" type="primary">ALG6</name>
    <name evidence="11" type="ORF">CCAP1982_LOCUS6462</name>
</gene>
<dbReference type="UniPathway" id="UPA00378"/>
<dbReference type="InterPro" id="IPR004856">
    <property type="entry name" value="Glyco_trans_ALG6/ALG8"/>
</dbReference>
<evidence type="ECO:0000256" key="8">
    <source>
        <dbReference type="ARBA" id="ARBA00022989"/>
    </source>
</evidence>
<dbReference type="EC" id="2.4.1.-" evidence="10"/>
<name>W8C657_CERCA</name>
<keyword evidence="6 10" id="KW-0812">Transmembrane</keyword>
<keyword evidence="4 10" id="KW-0328">Glycosyltransferase</keyword>
<keyword evidence="7 10" id="KW-0256">Endoplasmic reticulum</keyword>
<keyword evidence="5 10" id="KW-0808">Transferase</keyword>